<evidence type="ECO:0000313" key="2">
    <source>
        <dbReference type="EMBL" id="CCF83985.1"/>
    </source>
</evidence>
<evidence type="ECO:0000313" key="3">
    <source>
        <dbReference type="Proteomes" id="UP000004221"/>
    </source>
</evidence>
<keyword evidence="1" id="KW-0812">Transmembrane</keyword>
<dbReference type="AlphaFoldDB" id="I4EH23"/>
<evidence type="ECO:0000256" key="1">
    <source>
        <dbReference type="SAM" id="Phobius"/>
    </source>
</evidence>
<feature type="transmembrane region" description="Helical" evidence="1">
    <location>
        <begin position="24"/>
        <end position="44"/>
    </location>
</feature>
<dbReference type="Proteomes" id="UP000004221">
    <property type="component" value="Unassembled WGS sequence"/>
</dbReference>
<accession>I4EH23</accession>
<keyword evidence="1" id="KW-0472">Membrane</keyword>
<protein>
    <submittedName>
        <fullName evidence="2">Uncharacterized protein</fullName>
    </submittedName>
</protein>
<dbReference type="EMBL" id="CAGS01000219">
    <property type="protein sequence ID" value="CCF83985.1"/>
    <property type="molecule type" value="Genomic_DNA"/>
</dbReference>
<keyword evidence="3" id="KW-1185">Reference proteome</keyword>
<gene>
    <name evidence="2" type="ORF">NITHO_2960007</name>
</gene>
<name>I4EH23_9BACT</name>
<keyword evidence="1" id="KW-1133">Transmembrane helix</keyword>
<organism evidence="2 3">
    <name type="scientific">Nitrolancea hollandica Lb</name>
    <dbReference type="NCBI Taxonomy" id="1129897"/>
    <lineage>
        <taxon>Bacteria</taxon>
        <taxon>Pseudomonadati</taxon>
        <taxon>Thermomicrobiota</taxon>
        <taxon>Thermomicrobia</taxon>
        <taxon>Sphaerobacterales</taxon>
        <taxon>Sphaerobacterineae</taxon>
        <taxon>Sphaerobacteraceae</taxon>
        <taxon>Nitrolancea</taxon>
    </lineage>
</organism>
<proteinExistence type="predicted"/>
<comment type="caution">
    <text evidence="2">The sequence shown here is derived from an EMBL/GenBank/DDBJ whole genome shotgun (WGS) entry which is preliminary data.</text>
</comment>
<reference evidence="2 3" key="1">
    <citation type="journal article" date="2012" name="ISME J.">
        <title>Nitrification expanded: discovery, physiology and genomics of a nitrite-oxidizing bacterium from the phylum Chloroflexi.</title>
        <authorList>
            <person name="Sorokin D.Y."/>
            <person name="Lucker S."/>
            <person name="Vejmelkova D."/>
            <person name="Kostrikina N.A."/>
            <person name="Kleerebezem R."/>
            <person name="Rijpstra W.I."/>
            <person name="Damste J.S."/>
            <person name="Le Paslier D."/>
            <person name="Muyzer G."/>
            <person name="Wagner M."/>
            <person name="van Loosdrecht M.C."/>
            <person name="Daims H."/>
        </authorList>
    </citation>
    <scope>NUCLEOTIDE SEQUENCE [LARGE SCALE GENOMIC DNA]</scope>
    <source>
        <strain evidence="3">none</strain>
    </source>
</reference>
<sequence>MSPYSILIRGGKSVVVNLFFFRRFLSYLAGQAILSVLIFICVPVR</sequence>